<proteinExistence type="predicted"/>
<sequence>MEYENKEKVIEELKDEIDVVLSIKDEITEDEINNFKEEFPMLTETEIRKEISKLTQNEKYIEQNSEEIDDVKEYKIGKKRNSEDQENADLDDTIRIDSIKIKDAISNIKSEENLNEDIKPKEIKEPEVEYIEPGRLPENIKVIRGEVKYNQLSIDWDWPYGVNRMLVLYRNDKFPTKADDSSAVKIIVDKSYGEAVGQFIIHKVKEENYYFCVFPVLEVNGEVTYLEGKKRLVVSKAPSEVFYRLKVKKSLFGSVKAVSVLFSTSAEEINMPPTVLVSKKASIPVLKSDGEEIYKFDYIKLSKDETAEVEVPVDLIRKNTYIKLFFDDERNGSMFRIIPPEKRELYFK</sequence>
<keyword evidence="1" id="KW-0175">Coiled coil</keyword>
<protein>
    <submittedName>
        <fullName evidence="2">Uncharacterized protein</fullName>
    </submittedName>
</protein>
<name>A0ABW8TLT4_9CLOT</name>
<dbReference type="EMBL" id="JBJIAA010000017">
    <property type="protein sequence ID" value="MFL0252485.1"/>
    <property type="molecule type" value="Genomic_DNA"/>
</dbReference>
<feature type="coiled-coil region" evidence="1">
    <location>
        <begin position="3"/>
        <end position="30"/>
    </location>
</feature>
<accession>A0ABW8TLT4</accession>
<dbReference type="RefSeq" id="WP_406789140.1">
    <property type="nucleotide sequence ID" value="NZ_JBJIAA010000017.1"/>
</dbReference>
<dbReference type="Proteomes" id="UP001623592">
    <property type="component" value="Unassembled WGS sequence"/>
</dbReference>
<organism evidence="2 3">
    <name type="scientific">Clostridium neuense</name>
    <dbReference type="NCBI Taxonomy" id="1728934"/>
    <lineage>
        <taxon>Bacteria</taxon>
        <taxon>Bacillati</taxon>
        <taxon>Bacillota</taxon>
        <taxon>Clostridia</taxon>
        <taxon>Eubacteriales</taxon>
        <taxon>Clostridiaceae</taxon>
        <taxon>Clostridium</taxon>
    </lineage>
</organism>
<reference evidence="2 3" key="1">
    <citation type="submission" date="2024-11" db="EMBL/GenBank/DDBJ databases">
        <authorList>
            <person name="Heng Y.C."/>
            <person name="Lim A.C.H."/>
            <person name="Lee J.K.Y."/>
            <person name="Kittelmann S."/>
        </authorList>
    </citation>
    <scope>NUCLEOTIDE SEQUENCE [LARGE SCALE GENOMIC DNA]</scope>
    <source>
        <strain evidence="2 3">WILCCON 0114</strain>
    </source>
</reference>
<evidence type="ECO:0000313" key="3">
    <source>
        <dbReference type="Proteomes" id="UP001623592"/>
    </source>
</evidence>
<evidence type="ECO:0000256" key="1">
    <source>
        <dbReference type="SAM" id="Coils"/>
    </source>
</evidence>
<keyword evidence="3" id="KW-1185">Reference proteome</keyword>
<gene>
    <name evidence="2" type="ORF">ACJDT4_18905</name>
</gene>
<comment type="caution">
    <text evidence="2">The sequence shown here is derived from an EMBL/GenBank/DDBJ whole genome shotgun (WGS) entry which is preliminary data.</text>
</comment>
<evidence type="ECO:0000313" key="2">
    <source>
        <dbReference type="EMBL" id="MFL0252485.1"/>
    </source>
</evidence>